<proteinExistence type="predicted"/>
<organism evidence="1 2">
    <name type="scientific">Nonomuraea wenchangensis</name>
    <dbReference type="NCBI Taxonomy" id="568860"/>
    <lineage>
        <taxon>Bacteria</taxon>
        <taxon>Bacillati</taxon>
        <taxon>Actinomycetota</taxon>
        <taxon>Actinomycetes</taxon>
        <taxon>Streptosporangiales</taxon>
        <taxon>Streptosporangiaceae</taxon>
        <taxon>Nonomuraea</taxon>
    </lineage>
</organism>
<reference evidence="1 2" key="1">
    <citation type="submission" date="2016-10" db="EMBL/GenBank/DDBJ databases">
        <authorList>
            <person name="de Groot N.N."/>
        </authorList>
    </citation>
    <scope>NUCLEOTIDE SEQUENCE [LARGE SCALE GENOMIC DNA]</scope>
    <source>
        <strain evidence="1 2">CGMCC 4.5598</strain>
    </source>
</reference>
<dbReference type="SUPFAM" id="SSF109854">
    <property type="entry name" value="DinB/YfiT-like putative metalloenzymes"/>
    <property type="match status" value="1"/>
</dbReference>
<dbReference type="EMBL" id="FOHX01000007">
    <property type="protein sequence ID" value="SEU18662.1"/>
    <property type="molecule type" value="Genomic_DNA"/>
</dbReference>
<dbReference type="AlphaFoldDB" id="A0A1I0K4M1"/>
<dbReference type="Proteomes" id="UP000199361">
    <property type="component" value="Unassembled WGS sequence"/>
</dbReference>
<evidence type="ECO:0008006" key="3">
    <source>
        <dbReference type="Google" id="ProtNLM"/>
    </source>
</evidence>
<dbReference type="RefSeq" id="WP_091084221.1">
    <property type="nucleotide sequence ID" value="NZ_FOHX01000007.1"/>
</dbReference>
<evidence type="ECO:0000313" key="1">
    <source>
        <dbReference type="EMBL" id="SEU18662.1"/>
    </source>
</evidence>
<protein>
    <recommendedName>
        <fullName evidence="3">DinB superfamily protein</fullName>
    </recommendedName>
</protein>
<dbReference type="OrthoDB" id="3390394at2"/>
<evidence type="ECO:0000313" key="2">
    <source>
        <dbReference type="Proteomes" id="UP000199361"/>
    </source>
</evidence>
<dbReference type="InterPro" id="IPR034660">
    <property type="entry name" value="DinB/YfiT-like"/>
</dbReference>
<sequence>MNRVHLEIGRKKMFACSLDWPGWARVDKSEEAALERLMDYEARYRVVADRAGVPFQPGEPEVVVSVPGDTSTDFGVPAVVVPGLDLEPLPAADAARQVALMRAAWDLFDEVAGNAPEELRKGPRGGGRDRDRIVSHVVDAERAFARKVDVRHKPYKSVADRDALRQELAATLSSAWQPPSTTAWPPRYALRRIIWHVLDHVWEIEDRR</sequence>
<name>A0A1I0K4M1_9ACTN</name>
<dbReference type="STRING" id="568860.SAMN05421811_10732"/>
<accession>A0A1I0K4M1</accession>
<gene>
    <name evidence="1" type="ORF">SAMN05421811_10732</name>
</gene>
<keyword evidence="2" id="KW-1185">Reference proteome</keyword>